<reference evidence="2 3" key="1">
    <citation type="journal article" date="2015" name="Genome Announc.">
        <title>Expanding the biotechnology potential of lactobacilli through comparative genomics of 213 strains and associated genera.</title>
        <authorList>
            <person name="Sun Z."/>
            <person name="Harris H.M."/>
            <person name="McCann A."/>
            <person name="Guo C."/>
            <person name="Argimon S."/>
            <person name="Zhang W."/>
            <person name="Yang X."/>
            <person name="Jeffery I.B."/>
            <person name="Cooney J.C."/>
            <person name="Kagawa T.F."/>
            <person name="Liu W."/>
            <person name="Song Y."/>
            <person name="Salvetti E."/>
            <person name="Wrobel A."/>
            <person name="Rasinkangas P."/>
            <person name="Parkhill J."/>
            <person name="Rea M.C."/>
            <person name="O'Sullivan O."/>
            <person name="Ritari J."/>
            <person name="Douillard F.P."/>
            <person name="Paul Ross R."/>
            <person name="Yang R."/>
            <person name="Briner A.E."/>
            <person name="Felis G.E."/>
            <person name="de Vos W.M."/>
            <person name="Barrangou R."/>
            <person name="Klaenhammer T.R."/>
            <person name="Caufield P.W."/>
            <person name="Cui Y."/>
            <person name="Zhang H."/>
            <person name="O'Toole P.W."/>
        </authorList>
    </citation>
    <scope>NUCLEOTIDE SEQUENCE [LARGE SCALE GENOMIC DNA]</scope>
    <source>
        <strain evidence="2 3">DSM 15833</strain>
    </source>
</reference>
<evidence type="ECO:0000313" key="2">
    <source>
        <dbReference type="EMBL" id="KRL84985.1"/>
    </source>
</evidence>
<dbReference type="Proteomes" id="UP000051048">
    <property type="component" value="Unassembled WGS sequence"/>
</dbReference>
<dbReference type="PATRIC" id="fig|1423740.3.peg.1775"/>
<keyword evidence="1" id="KW-0812">Transmembrane</keyword>
<proteinExistence type="predicted"/>
<keyword evidence="1" id="KW-0472">Membrane</keyword>
<accession>A0A0R1TUH5</accession>
<name>A0A0R1TUH5_9LACO</name>
<feature type="transmembrane region" description="Helical" evidence="1">
    <location>
        <begin position="30"/>
        <end position="47"/>
    </location>
</feature>
<dbReference type="AlphaFoldDB" id="A0A0R1TUH5"/>
<protein>
    <recommendedName>
        <fullName evidence="4">Integral membrane protein</fullName>
    </recommendedName>
</protein>
<dbReference type="PANTHER" id="PTHR37309:SF1">
    <property type="entry name" value="SLR0284 PROTEIN"/>
    <property type="match status" value="1"/>
</dbReference>
<evidence type="ECO:0000256" key="1">
    <source>
        <dbReference type="SAM" id="Phobius"/>
    </source>
</evidence>
<comment type="caution">
    <text evidence="2">The sequence shown here is derived from an EMBL/GenBank/DDBJ whole genome shotgun (WGS) entry which is preliminary data.</text>
</comment>
<dbReference type="PANTHER" id="PTHR37309">
    <property type="entry name" value="SLR0284 PROTEIN"/>
    <property type="match status" value="1"/>
</dbReference>
<dbReference type="Pfam" id="PF04020">
    <property type="entry name" value="Phage_holin_4_2"/>
    <property type="match status" value="1"/>
</dbReference>
<evidence type="ECO:0000313" key="3">
    <source>
        <dbReference type="Proteomes" id="UP000051048"/>
    </source>
</evidence>
<keyword evidence="1" id="KW-1133">Transmembrane helix</keyword>
<dbReference type="STRING" id="1423740.FC36_GL001641"/>
<dbReference type="InterPro" id="IPR007165">
    <property type="entry name" value="Phage_holin_4_2"/>
</dbReference>
<evidence type="ECO:0008006" key="4">
    <source>
        <dbReference type="Google" id="ProtNLM"/>
    </source>
</evidence>
<organism evidence="2 3">
    <name type="scientific">Ligilactobacillus equi DSM 15833 = JCM 10991</name>
    <dbReference type="NCBI Taxonomy" id="1423740"/>
    <lineage>
        <taxon>Bacteria</taxon>
        <taxon>Bacillati</taxon>
        <taxon>Bacillota</taxon>
        <taxon>Bacilli</taxon>
        <taxon>Lactobacillales</taxon>
        <taxon>Lactobacillaceae</taxon>
        <taxon>Ligilactobacillus</taxon>
    </lineage>
</organism>
<dbReference type="OrthoDB" id="7205479at2"/>
<dbReference type="RefSeq" id="WP_023859116.1">
    <property type="nucleotide sequence ID" value="NZ_AZFH01000003.1"/>
</dbReference>
<dbReference type="EMBL" id="AZFH01000003">
    <property type="protein sequence ID" value="KRL84985.1"/>
    <property type="molecule type" value="Genomic_DNA"/>
</dbReference>
<gene>
    <name evidence="2" type="ORF">FC36_GL001641</name>
</gene>
<sequence>MSFIQRTLINAVIFIAVNGLFPNLFHVENLWYAFIAALVMGVLNAIVKPILVIIALPITFMTLGIFYLVINGFILQLTATIVGNGFAFQNFGAAFIVALIVSGVNLIITDYMTNRG</sequence>
<feature type="transmembrane region" description="Helical" evidence="1">
    <location>
        <begin position="54"/>
        <end position="74"/>
    </location>
</feature>
<feature type="transmembrane region" description="Helical" evidence="1">
    <location>
        <begin position="86"/>
        <end position="108"/>
    </location>
</feature>
<feature type="transmembrane region" description="Helical" evidence="1">
    <location>
        <begin position="7"/>
        <end position="24"/>
    </location>
</feature>